<dbReference type="RefSeq" id="XP_028469419.1">
    <property type="nucleotide sequence ID" value="XM_028606646.1"/>
</dbReference>
<name>A0A3N2Q4B2_SODAK</name>
<protein>
    <submittedName>
        <fullName evidence="2">Uncharacterized protein</fullName>
    </submittedName>
</protein>
<keyword evidence="1" id="KW-0812">Transmembrane</keyword>
<sequence>MDATAHYQQYHLLLSGLLPIYESLPLGGLSFLLLLVQHTVFLDLRALTYIRAAFLFVHLRYHSFSYTCSDTRSSEIHIYCILLCISAKSCPVTLDRSASSGCFHGCNV</sequence>
<keyword evidence="1" id="KW-1133">Transmembrane helix</keyword>
<keyword evidence="3" id="KW-1185">Reference proteome</keyword>
<keyword evidence="1" id="KW-0472">Membrane</keyword>
<evidence type="ECO:0000313" key="2">
    <source>
        <dbReference type="EMBL" id="ROT41613.1"/>
    </source>
</evidence>
<gene>
    <name evidence="2" type="ORF">SODALDRAFT_123980</name>
</gene>
<accession>A0A3N2Q4B2</accession>
<dbReference type="EMBL" id="ML119052">
    <property type="protein sequence ID" value="ROT41613.1"/>
    <property type="molecule type" value="Genomic_DNA"/>
</dbReference>
<organism evidence="2 3">
    <name type="scientific">Sodiomyces alkalinus (strain CBS 110278 / VKM F-3762 / F11)</name>
    <name type="common">Alkaliphilic filamentous fungus</name>
    <dbReference type="NCBI Taxonomy" id="1314773"/>
    <lineage>
        <taxon>Eukaryota</taxon>
        <taxon>Fungi</taxon>
        <taxon>Dikarya</taxon>
        <taxon>Ascomycota</taxon>
        <taxon>Pezizomycotina</taxon>
        <taxon>Sordariomycetes</taxon>
        <taxon>Hypocreomycetidae</taxon>
        <taxon>Glomerellales</taxon>
        <taxon>Plectosphaerellaceae</taxon>
        <taxon>Sodiomyces</taxon>
    </lineage>
</organism>
<dbReference type="Proteomes" id="UP000272025">
    <property type="component" value="Unassembled WGS sequence"/>
</dbReference>
<feature type="transmembrane region" description="Helical" evidence="1">
    <location>
        <begin position="12"/>
        <end position="36"/>
    </location>
</feature>
<reference evidence="2 3" key="1">
    <citation type="journal article" date="2018" name="Mol. Ecol.">
        <title>The obligate alkalophilic soda-lake fungus Sodiomyces alkalinus has shifted to a protein diet.</title>
        <authorList>
            <person name="Grum-Grzhimaylo A.A."/>
            <person name="Falkoski D.L."/>
            <person name="van den Heuvel J."/>
            <person name="Valero-Jimenez C.A."/>
            <person name="Min B."/>
            <person name="Choi I.G."/>
            <person name="Lipzen A."/>
            <person name="Daum C.G."/>
            <person name="Aanen D.K."/>
            <person name="Tsang A."/>
            <person name="Henrissat B."/>
            <person name="Bilanenko E.N."/>
            <person name="de Vries R.P."/>
            <person name="van Kan J.A.L."/>
            <person name="Grigoriev I.V."/>
            <person name="Debets A.J.M."/>
        </authorList>
    </citation>
    <scope>NUCLEOTIDE SEQUENCE [LARGE SCALE GENOMIC DNA]</scope>
    <source>
        <strain evidence="2 3">F11</strain>
    </source>
</reference>
<dbReference type="GeneID" id="39575124"/>
<evidence type="ECO:0000256" key="1">
    <source>
        <dbReference type="SAM" id="Phobius"/>
    </source>
</evidence>
<evidence type="ECO:0000313" key="3">
    <source>
        <dbReference type="Proteomes" id="UP000272025"/>
    </source>
</evidence>
<proteinExistence type="predicted"/>
<dbReference type="AlphaFoldDB" id="A0A3N2Q4B2"/>